<evidence type="ECO:0000256" key="9">
    <source>
        <dbReference type="RuleBase" id="RU366025"/>
    </source>
</evidence>
<dbReference type="EMBL" id="VIIS01000533">
    <property type="protein sequence ID" value="KAF0307914.1"/>
    <property type="molecule type" value="Genomic_DNA"/>
</dbReference>
<keyword evidence="4 9" id="KW-0645">Protease</keyword>
<dbReference type="PROSITE" id="PS50235">
    <property type="entry name" value="USP_3"/>
    <property type="match status" value="1"/>
</dbReference>
<proteinExistence type="inferred from homology"/>
<keyword evidence="13" id="KW-1185">Reference proteome</keyword>
<dbReference type="PANTHER" id="PTHR24006:SF722">
    <property type="entry name" value="UBIQUITIN CARBOXYL-TERMINAL HYDROLASE 48"/>
    <property type="match status" value="1"/>
</dbReference>
<evidence type="ECO:0000256" key="8">
    <source>
        <dbReference type="ARBA" id="ARBA00023242"/>
    </source>
</evidence>
<comment type="subcellular location">
    <subcellularLocation>
        <location evidence="2">Nucleus</location>
    </subcellularLocation>
</comment>
<feature type="compositionally biased region" description="Acidic residues" evidence="10">
    <location>
        <begin position="721"/>
        <end position="739"/>
    </location>
</feature>
<keyword evidence="6 9" id="KW-0378">Hydrolase</keyword>
<feature type="domain" description="USP" evidence="11">
    <location>
        <begin position="99"/>
        <end position="429"/>
    </location>
</feature>
<feature type="region of interest" description="Disordered" evidence="10">
    <location>
        <begin position="700"/>
        <end position="739"/>
    </location>
</feature>
<organism evidence="12 13">
    <name type="scientific">Amphibalanus amphitrite</name>
    <name type="common">Striped barnacle</name>
    <name type="synonym">Balanus amphitrite</name>
    <dbReference type="NCBI Taxonomy" id="1232801"/>
    <lineage>
        <taxon>Eukaryota</taxon>
        <taxon>Metazoa</taxon>
        <taxon>Ecdysozoa</taxon>
        <taxon>Arthropoda</taxon>
        <taxon>Crustacea</taxon>
        <taxon>Multicrustacea</taxon>
        <taxon>Cirripedia</taxon>
        <taxon>Thoracica</taxon>
        <taxon>Thoracicalcarea</taxon>
        <taxon>Balanomorpha</taxon>
        <taxon>Balanoidea</taxon>
        <taxon>Balanidae</taxon>
        <taxon>Amphibalaninae</taxon>
        <taxon>Amphibalanus</taxon>
    </lineage>
</organism>
<keyword evidence="7 9" id="KW-0788">Thiol protease</keyword>
<feature type="compositionally biased region" description="Basic and acidic residues" evidence="10">
    <location>
        <begin position="446"/>
        <end position="471"/>
    </location>
</feature>
<dbReference type="Pfam" id="PF00443">
    <property type="entry name" value="UCH"/>
    <property type="match status" value="1"/>
</dbReference>
<dbReference type="GO" id="GO:0005829">
    <property type="term" value="C:cytosol"/>
    <property type="evidence" value="ECO:0007669"/>
    <property type="project" value="TreeGrafter"/>
</dbReference>
<keyword evidence="5 9" id="KW-0833">Ubl conjugation pathway</keyword>
<dbReference type="OrthoDB" id="6375697at2759"/>
<dbReference type="AlphaFoldDB" id="A0A6A4WVQ3"/>
<dbReference type="PROSITE" id="PS00973">
    <property type="entry name" value="USP_2"/>
    <property type="match status" value="1"/>
</dbReference>
<dbReference type="GO" id="GO:0006508">
    <property type="term" value="P:proteolysis"/>
    <property type="evidence" value="ECO:0007669"/>
    <property type="project" value="UniProtKB-KW"/>
</dbReference>
<evidence type="ECO:0000256" key="6">
    <source>
        <dbReference type="ARBA" id="ARBA00022801"/>
    </source>
</evidence>
<feature type="compositionally biased region" description="Basic and acidic residues" evidence="10">
    <location>
        <begin position="700"/>
        <end position="711"/>
    </location>
</feature>
<evidence type="ECO:0000256" key="7">
    <source>
        <dbReference type="ARBA" id="ARBA00022807"/>
    </source>
</evidence>
<evidence type="ECO:0000256" key="5">
    <source>
        <dbReference type="ARBA" id="ARBA00022786"/>
    </source>
</evidence>
<dbReference type="InterPro" id="IPR038765">
    <property type="entry name" value="Papain-like_cys_pep_sf"/>
</dbReference>
<dbReference type="InterPro" id="IPR018200">
    <property type="entry name" value="USP_CS"/>
</dbReference>
<sequence>MPPRKDQVERQAWQWAETTPPEDVTEEHVLTAYILQPPHSRKNRLQVSNAEEMDGKNCRHQPLCIAGLGEHDWLYNSDETRLYAGDREEPDVRTAQVPAGLKNLGATCYVNSLLQLWFHNRKFRRAILQWDPAADPVEQLNETLLTSQYSPLTPIGHLQLIFGYMHGGMLRTVDPSPFILSLRLDTMYQQDAQEFSKLFSTLLEEALSHQSRPEVSGAVQHLMRGQYEYVTRCNECLQESTCPSYFYELDLQIQGQKQLSDCLTEFLREESLTGANQYNCQTCQCKRDASRAIRLTELPPVLNFQLMRFVFDRETGLKKKLSSHLRFPELLDVSEFVGRPAGAVTYRLQAVLLHKGPSAYSGHYTAHICDSETGAWFRFNDEEVEKIKSLKLNAEDDLEDSAAKKPKQTRCPKGYHSSNQAYMLVYYRVPETAETNGPTASQADGKPARAEGRQAKAEAKAKVDSKAKPKAEAEITLPDHIQTMVDAMNATVNDQVQLNEQAKSVSVEEYRTREREVREIYPRLTCSDVRAGLLLLPAAWLSAWLAGDTPGPVDPASLLCHHGKLSPWHAAKMKCVDPGAGSLLTCLYGGAGLDRSGLCRDCVQSRCRAIRARQQLEEDARTVTTLLKEDLKPGNIPGAHQPFTITFRIILHLTTRINSRITGLHMCINTSNHSNTIRGFHMCFNLSCGRFFSSPAVVREPLERPPGDRQRGHGSGPAGAETEDTSGPEDDDDDEEEEFNGDLRCAHGELCVEEGVRRLVPLSVWSILVKYFPDAQEYGRDRQLCQQCREQVSEEEQMRQLYRQMATEQRAALSDLYSDRLRPQVAAPSCPPGRYHALGRQSTELWRKFLK</sequence>
<evidence type="ECO:0000313" key="12">
    <source>
        <dbReference type="EMBL" id="KAF0307914.1"/>
    </source>
</evidence>
<dbReference type="GO" id="GO:0004843">
    <property type="term" value="F:cysteine-type deubiquitinase activity"/>
    <property type="evidence" value="ECO:0007669"/>
    <property type="project" value="UniProtKB-UniRule"/>
</dbReference>
<dbReference type="CDD" id="cd02668">
    <property type="entry name" value="Peptidase_C19L"/>
    <property type="match status" value="1"/>
</dbReference>
<evidence type="ECO:0000256" key="10">
    <source>
        <dbReference type="SAM" id="MobiDB-lite"/>
    </source>
</evidence>
<dbReference type="PANTHER" id="PTHR24006">
    <property type="entry name" value="UBIQUITIN CARBOXYL-TERMINAL HYDROLASE"/>
    <property type="match status" value="1"/>
</dbReference>
<dbReference type="PROSITE" id="PS00972">
    <property type="entry name" value="USP_1"/>
    <property type="match status" value="1"/>
</dbReference>
<protein>
    <recommendedName>
        <fullName evidence="9">Ubiquitin carboxyl-terminal hydrolase</fullName>
        <ecNumber evidence="9">3.4.19.12</ecNumber>
    </recommendedName>
</protein>
<dbReference type="SUPFAM" id="SSF54001">
    <property type="entry name" value="Cysteine proteinases"/>
    <property type="match status" value="1"/>
</dbReference>
<accession>A0A6A4WVQ3</accession>
<dbReference type="InterPro" id="IPR001394">
    <property type="entry name" value="Peptidase_C19_UCH"/>
</dbReference>
<dbReference type="GO" id="GO:0016579">
    <property type="term" value="P:protein deubiquitination"/>
    <property type="evidence" value="ECO:0007669"/>
    <property type="project" value="InterPro"/>
</dbReference>
<reference evidence="12 13" key="1">
    <citation type="submission" date="2019-07" db="EMBL/GenBank/DDBJ databases">
        <title>Draft genome assembly of a fouling barnacle, Amphibalanus amphitrite (Darwin, 1854): The first reference genome for Thecostraca.</title>
        <authorList>
            <person name="Kim W."/>
        </authorList>
    </citation>
    <scope>NUCLEOTIDE SEQUENCE [LARGE SCALE GENOMIC DNA]</scope>
    <source>
        <strain evidence="12">SNU_AA5</strain>
        <tissue evidence="12">Soma without cirri and trophi</tissue>
    </source>
</reference>
<gene>
    <name evidence="12" type="primary">USP48</name>
    <name evidence="12" type="ORF">FJT64_020819</name>
</gene>
<dbReference type="Proteomes" id="UP000440578">
    <property type="component" value="Unassembled WGS sequence"/>
</dbReference>
<evidence type="ECO:0000256" key="3">
    <source>
        <dbReference type="ARBA" id="ARBA00009085"/>
    </source>
</evidence>
<name>A0A6A4WVQ3_AMPAM</name>
<dbReference type="InterPro" id="IPR050164">
    <property type="entry name" value="Peptidase_C19"/>
</dbReference>
<dbReference type="GO" id="GO:0005634">
    <property type="term" value="C:nucleus"/>
    <property type="evidence" value="ECO:0007669"/>
    <property type="project" value="UniProtKB-SubCell"/>
</dbReference>
<feature type="region of interest" description="Disordered" evidence="10">
    <location>
        <begin position="434"/>
        <end position="471"/>
    </location>
</feature>
<keyword evidence="8" id="KW-0539">Nucleus</keyword>
<dbReference type="EC" id="3.4.19.12" evidence="9"/>
<comment type="caution">
    <text evidence="12">The sequence shown here is derived from an EMBL/GenBank/DDBJ whole genome shotgun (WGS) entry which is preliminary data.</text>
</comment>
<evidence type="ECO:0000256" key="2">
    <source>
        <dbReference type="ARBA" id="ARBA00004123"/>
    </source>
</evidence>
<dbReference type="InterPro" id="IPR033841">
    <property type="entry name" value="Pep_USP48"/>
</dbReference>
<dbReference type="Gene3D" id="3.90.70.10">
    <property type="entry name" value="Cysteine proteinases"/>
    <property type="match status" value="1"/>
</dbReference>
<evidence type="ECO:0000256" key="4">
    <source>
        <dbReference type="ARBA" id="ARBA00022670"/>
    </source>
</evidence>
<evidence type="ECO:0000259" key="11">
    <source>
        <dbReference type="PROSITE" id="PS50235"/>
    </source>
</evidence>
<comment type="similarity">
    <text evidence="3 9">Belongs to the peptidase C19 family.</text>
</comment>
<dbReference type="InterPro" id="IPR028889">
    <property type="entry name" value="USP"/>
</dbReference>
<evidence type="ECO:0000313" key="13">
    <source>
        <dbReference type="Proteomes" id="UP000440578"/>
    </source>
</evidence>
<evidence type="ECO:0000256" key="1">
    <source>
        <dbReference type="ARBA" id="ARBA00000707"/>
    </source>
</evidence>
<comment type="catalytic activity">
    <reaction evidence="1 9">
        <text>Thiol-dependent hydrolysis of ester, thioester, amide, peptide and isopeptide bonds formed by the C-terminal Gly of ubiquitin (a 76-residue protein attached to proteins as an intracellular targeting signal).</text>
        <dbReference type="EC" id="3.4.19.12"/>
    </reaction>
</comment>